<evidence type="ECO:0000313" key="3">
    <source>
        <dbReference type="Proteomes" id="UP001054837"/>
    </source>
</evidence>
<name>A0AAV4R1Y3_9ARAC</name>
<reference evidence="2 3" key="1">
    <citation type="submission" date="2021-06" db="EMBL/GenBank/DDBJ databases">
        <title>Caerostris darwini draft genome.</title>
        <authorList>
            <person name="Kono N."/>
            <person name="Arakawa K."/>
        </authorList>
    </citation>
    <scope>NUCLEOTIDE SEQUENCE [LARGE SCALE GENOMIC DNA]</scope>
</reference>
<organism evidence="2 3">
    <name type="scientific">Caerostris darwini</name>
    <dbReference type="NCBI Taxonomy" id="1538125"/>
    <lineage>
        <taxon>Eukaryota</taxon>
        <taxon>Metazoa</taxon>
        <taxon>Ecdysozoa</taxon>
        <taxon>Arthropoda</taxon>
        <taxon>Chelicerata</taxon>
        <taxon>Arachnida</taxon>
        <taxon>Araneae</taxon>
        <taxon>Araneomorphae</taxon>
        <taxon>Entelegynae</taxon>
        <taxon>Araneoidea</taxon>
        <taxon>Araneidae</taxon>
        <taxon>Caerostris</taxon>
    </lineage>
</organism>
<sequence>MAKPQAPGPSDWRSSGRNVFILSPGKRVSGSSSEDGLLGGPGALENRIRSKRNSRLRRKVSASFGIYRCMRRTSYSSSIFRGLHFSSA</sequence>
<keyword evidence="3" id="KW-1185">Reference proteome</keyword>
<proteinExistence type="predicted"/>
<accession>A0AAV4R1Y3</accession>
<protein>
    <submittedName>
        <fullName evidence="2">Uncharacterized protein</fullName>
    </submittedName>
</protein>
<dbReference type="EMBL" id="BPLQ01005361">
    <property type="protein sequence ID" value="GIY14372.1"/>
    <property type="molecule type" value="Genomic_DNA"/>
</dbReference>
<dbReference type="Proteomes" id="UP001054837">
    <property type="component" value="Unassembled WGS sequence"/>
</dbReference>
<dbReference type="AlphaFoldDB" id="A0AAV4R1Y3"/>
<evidence type="ECO:0000313" key="2">
    <source>
        <dbReference type="EMBL" id="GIY14372.1"/>
    </source>
</evidence>
<evidence type="ECO:0000256" key="1">
    <source>
        <dbReference type="SAM" id="MobiDB-lite"/>
    </source>
</evidence>
<gene>
    <name evidence="2" type="ORF">CDAR_239721</name>
</gene>
<feature type="region of interest" description="Disordered" evidence="1">
    <location>
        <begin position="23"/>
        <end position="52"/>
    </location>
</feature>
<comment type="caution">
    <text evidence="2">The sequence shown here is derived from an EMBL/GenBank/DDBJ whole genome shotgun (WGS) entry which is preliminary data.</text>
</comment>